<keyword evidence="5" id="KW-1017">Isopeptide bond</keyword>
<evidence type="ECO:0000259" key="14">
    <source>
        <dbReference type="PROSITE" id="PS50127"/>
    </source>
</evidence>
<keyword evidence="4 12" id="KW-0158">Chromosome</keyword>
<evidence type="ECO:0000256" key="13">
    <source>
        <dbReference type="SAM" id="MobiDB-lite"/>
    </source>
</evidence>
<keyword evidence="15" id="KW-1185">Reference proteome</keyword>
<keyword evidence="7" id="KW-0833">Ubl conjugation pathway</keyword>
<proteinExistence type="inferred from homology"/>
<reference evidence="16" key="1">
    <citation type="submission" date="2022-11" db="UniProtKB">
        <authorList>
            <consortium name="WormBaseParasite"/>
        </authorList>
    </citation>
    <scope>IDENTIFICATION</scope>
</reference>
<dbReference type="GO" id="GO:0043066">
    <property type="term" value="P:negative regulation of apoptotic process"/>
    <property type="evidence" value="ECO:0007669"/>
    <property type="project" value="TreeGrafter"/>
</dbReference>
<dbReference type="Gene3D" id="1.10.20.10">
    <property type="entry name" value="Histone, subunit A"/>
    <property type="match status" value="1"/>
</dbReference>
<feature type="region of interest" description="Disordered" evidence="13">
    <location>
        <begin position="637"/>
        <end position="664"/>
    </location>
</feature>
<dbReference type="GO" id="GO:0003677">
    <property type="term" value="F:DNA binding"/>
    <property type="evidence" value="ECO:0007669"/>
    <property type="project" value="UniProtKB-KW"/>
</dbReference>
<sequence length="701" mass="78808">MESKAAASKSVGFNKSGSALDTSVRSVNSEGKSKKKKSKKGQKMDDYSTYIHRVLKQVHPDVKISSKSIDIMNSLLRDTFDRICLEANSLATHNKRTTVTSREIQTSVRLLLPGELAKHAVSEGTKAVAKYSAQYTDASCDSIFVSSVILEAYIEPQHERVDAHFLPSTKSRRCSTIEECSNKSQSLPAQFVDILSRSCLCQTLHSYLTNDSVLDISKHVHIFVAVISLLKSICTFPCFNDQEDLSSGDTFQLLGHNLLNQLSSLNKHIDIYLSKLSKQHRIADNQQQPAMELDEQSGEEEGLAKLLEISKVACEAIQKKVDHLDQQNMFLASDLSNQKILSTADTQADVHTVTETMYCSALKPLQFESVAFFEPDGNTLHLPYHYFSSLATVGQTAGMAKRMRRLAQEVVSLSSSLPLSLSSSVFVRLVRKGTPYSNGCFEFDVCFPPDFPNSPMLINLETTGNNSVRFNPNLYDDGKVCLSILNTWRGRPEERWNPETSSFLQVIVSIQSLILVNDPYFNEPGYERWRNTPAGQQASREYDANIRQQCVRWAMIEMVRHPPKAFEEVVLKHFWLKRDELVDQVGSWIKESQSHVDSKVDNSKSLPTYLAGLKRQFNLLKEELARMKAPPGLEHLKSIHFPGSKPSTATNLSDHQDTSVDEMAEQDKSLIENNSPMIIEGDKERTSPGNWCLWMLGRRRG</sequence>
<protein>
    <recommendedName>
        <fullName evidence="12">Histone H2B</fullName>
    </recommendedName>
</protein>
<evidence type="ECO:0000256" key="6">
    <source>
        <dbReference type="ARBA" id="ARBA00022679"/>
    </source>
</evidence>
<dbReference type="AlphaFoldDB" id="A0A915ETE3"/>
<dbReference type="Pfam" id="PF00125">
    <property type="entry name" value="Histone"/>
    <property type="match status" value="1"/>
</dbReference>
<dbReference type="GO" id="GO:0005634">
    <property type="term" value="C:nucleus"/>
    <property type="evidence" value="ECO:0007669"/>
    <property type="project" value="UniProtKB-SubCell"/>
</dbReference>
<comment type="similarity">
    <text evidence="3 12">Belongs to the histone H2B family.</text>
</comment>
<dbReference type="Gene3D" id="3.10.110.10">
    <property type="entry name" value="Ubiquitin Conjugating Enzyme"/>
    <property type="match status" value="1"/>
</dbReference>
<dbReference type="InterPro" id="IPR000608">
    <property type="entry name" value="UBC"/>
</dbReference>
<dbReference type="GO" id="GO:0016740">
    <property type="term" value="F:transferase activity"/>
    <property type="evidence" value="ECO:0007669"/>
    <property type="project" value="UniProtKB-KW"/>
</dbReference>
<dbReference type="GO" id="GO:0046982">
    <property type="term" value="F:protein heterodimerization activity"/>
    <property type="evidence" value="ECO:0007669"/>
    <property type="project" value="InterPro"/>
</dbReference>
<feature type="domain" description="UBC core" evidence="14">
    <location>
        <begin position="394"/>
        <end position="555"/>
    </location>
</feature>
<dbReference type="Pfam" id="PF00179">
    <property type="entry name" value="UQ_con"/>
    <property type="match status" value="1"/>
</dbReference>
<keyword evidence="6" id="KW-0808">Transferase</keyword>
<evidence type="ECO:0000256" key="5">
    <source>
        <dbReference type="ARBA" id="ARBA00022499"/>
    </source>
</evidence>
<keyword evidence="10 12" id="KW-0539">Nucleus</keyword>
<evidence type="ECO:0000256" key="4">
    <source>
        <dbReference type="ARBA" id="ARBA00022454"/>
    </source>
</evidence>
<dbReference type="InterPro" id="IPR055333">
    <property type="entry name" value="HISTONE_H2B_site"/>
</dbReference>
<dbReference type="PANTHER" id="PTHR46116">
    <property type="entry name" value="(E3-INDEPENDENT) E2 UBIQUITIN-CONJUGATING ENZYME"/>
    <property type="match status" value="1"/>
</dbReference>
<evidence type="ECO:0000256" key="8">
    <source>
        <dbReference type="ARBA" id="ARBA00022843"/>
    </source>
</evidence>
<dbReference type="SMART" id="SM00212">
    <property type="entry name" value="UBCc"/>
    <property type="match status" value="1"/>
</dbReference>
<dbReference type="GO" id="GO:0030527">
    <property type="term" value="F:structural constituent of chromatin"/>
    <property type="evidence" value="ECO:0007669"/>
    <property type="project" value="InterPro"/>
</dbReference>
<dbReference type="PANTHER" id="PTHR46116:SF39">
    <property type="entry name" value="BACULOVIRAL IAP REPEAT-CONTAINING PROTEIN 6"/>
    <property type="match status" value="1"/>
</dbReference>
<dbReference type="PROSITE" id="PS00357">
    <property type="entry name" value="HISTONE_H2B"/>
    <property type="match status" value="1"/>
</dbReference>
<evidence type="ECO:0000256" key="11">
    <source>
        <dbReference type="ARBA" id="ARBA00023269"/>
    </source>
</evidence>
<dbReference type="PROSITE" id="PS50127">
    <property type="entry name" value="UBC_2"/>
    <property type="match status" value="1"/>
</dbReference>
<evidence type="ECO:0000256" key="7">
    <source>
        <dbReference type="ARBA" id="ARBA00022786"/>
    </source>
</evidence>
<dbReference type="InterPro" id="IPR009072">
    <property type="entry name" value="Histone-fold"/>
</dbReference>
<dbReference type="WBParaSite" id="jg910">
    <property type="protein sequence ID" value="jg910"/>
    <property type="gene ID" value="jg910"/>
</dbReference>
<comment type="subunit">
    <text evidence="12">The nucleosome is a histone octamer containing two molecules each of H2A, H2B, H3 and H4 assembled in one H3-H4 heterotetramer and two H2A-H2B heterodimers. The octamer wraps approximately 147 bp of DNA.</text>
</comment>
<dbReference type="SMART" id="SM00427">
    <property type="entry name" value="H2B"/>
    <property type="match status" value="1"/>
</dbReference>
<dbReference type="CDD" id="cd22910">
    <property type="entry name" value="HFD_H2B"/>
    <property type="match status" value="1"/>
</dbReference>
<comment type="subcellular location">
    <subcellularLocation>
        <location evidence="2">Chromosome</location>
    </subcellularLocation>
    <subcellularLocation>
        <location evidence="1 12">Nucleus</location>
    </subcellularLocation>
</comment>
<name>A0A915ETE3_9BILA</name>
<evidence type="ECO:0000256" key="3">
    <source>
        <dbReference type="ARBA" id="ARBA00006846"/>
    </source>
</evidence>
<evidence type="ECO:0000256" key="2">
    <source>
        <dbReference type="ARBA" id="ARBA00004286"/>
    </source>
</evidence>
<accession>A0A915ETE3</accession>
<dbReference type="PRINTS" id="PR00621">
    <property type="entry name" value="HISTONEH2B"/>
</dbReference>
<dbReference type="CDD" id="cd23810">
    <property type="entry name" value="UBCc_BIRC6"/>
    <property type="match status" value="1"/>
</dbReference>
<keyword evidence="9 12" id="KW-0238">DNA-binding</keyword>
<keyword evidence="8" id="KW-0832">Ubl conjugation</keyword>
<dbReference type="SUPFAM" id="SSF47113">
    <property type="entry name" value="Histone-fold"/>
    <property type="match status" value="1"/>
</dbReference>
<feature type="region of interest" description="Disordered" evidence="13">
    <location>
        <begin position="1"/>
        <end position="44"/>
    </location>
</feature>
<evidence type="ECO:0000313" key="16">
    <source>
        <dbReference type="WBParaSite" id="jg910"/>
    </source>
</evidence>
<evidence type="ECO:0000256" key="12">
    <source>
        <dbReference type="RuleBase" id="RU000451"/>
    </source>
</evidence>
<evidence type="ECO:0000256" key="10">
    <source>
        <dbReference type="ARBA" id="ARBA00023242"/>
    </source>
</evidence>
<dbReference type="Proteomes" id="UP000887574">
    <property type="component" value="Unplaced"/>
</dbReference>
<feature type="compositionally biased region" description="Polar residues" evidence="13">
    <location>
        <begin position="11"/>
        <end position="30"/>
    </location>
</feature>
<dbReference type="InterPro" id="IPR016135">
    <property type="entry name" value="UBQ-conjugating_enzyme/RWD"/>
</dbReference>
<dbReference type="SUPFAM" id="SSF54495">
    <property type="entry name" value="UBC-like"/>
    <property type="match status" value="1"/>
</dbReference>
<evidence type="ECO:0000256" key="9">
    <source>
        <dbReference type="ARBA" id="ARBA00023125"/>
    </source>
</evidence>
<dbReference type="InterPro" id="IPR007125">
    <property type="entry name" value="H2A/H2B/H3"/>
</dbReference>
<dbReference type="InterPro" id="IPR000558">
    <property type="entry name" value="Histone_H2B"/>
</dbReference>
<dbReference type="GO" id="GO:0000786">
    <property type="term" value="C:nucleosome"/>
    <property type="evidence" value="ECO:0007669"/>
    <property type="project" value="UniProtKB-KW"/>
</dbReference>
<evidence type="ECO:0000313" key="15">
    <source>
        <dbReference type="Proteomes" id="UP000887574"/>
    </source>
</evidence>
<evidence type="ECO:0000256" key="1">
    <source>
        <dbReference type="ARBA" id="ARBA00004123"/>
    </source>
</evidence>
<organism evidence="15 16">
    <name type="scientific">Ditylenchus dipsaci</name>
    <dbReference type="NCBI Taxonomy" id="166011"/>
    <lineage>
        <taxon>Eukaryota</taxon>
        <taxon>Metazoa</taxon>
        <taxon>Ecdysozoa</taxon>
        <taxon>Nematoda</taxon>
        <taxon>Chromadorea</taxon>
        <taxon>Rhabditida</taxon>
        <taxon>Tylenchina</taxon>
        <taxon>Tylenchomorpha</taxon>
        <taxon>Sphaerularioidea</taxon>
        <taxon>Anguinidae</taxon>
        <taxon>Anguininae</taxon>
        <taxon>Ditylenchus</taxon>
    </lineage>
</organism>
<dbReference type="FunFam" id="1.10.20.10:FF:000043">
    <property type="entry name" value="Histone H2B"/>
    <property type="match status" value="1"/>
</dbReference>
<keyword evidence="11 12" id="KW-0544">Nucleosome core</keyword>
<dbReference type="GO" id="GO:0004869">
    <property type="term" value="F:cysteine-type endopeptidase inhibitor activity"/>
    <property type="evidence" value="ECO:0007669"/>
    <property type="project" value="TreeGrafter"/>
</dbReference>